<dbReference type="AlphaFoldDB" id="A0A5B9PDG3"/>
<keyword evidence="2" id="KW-0732">Signal</keyword>
<dbReference type="Proteomes" id="UP000322214">
    <property type="component" value="Chromosome"/>
</dbReference>
<reference evidence="3 4" key="1">
    <citation type="submission" date="2019-08" db="EMBL/GenBank/DDBJ databases">
        <title>Deep-cultivation of Planctomycetes and their phenomic and genomic characterization uncovers novel biology.</title>
        <authorList>
            <person name="Wiegand S."/>
            <person name="Jogler M."/>
            <person name="Boedeker C."/>
            <person name="Pinto D."/>
            <person name="Vollmers J."/>
            <person name="Rivas-Marin E."/>
            <person name="Kohn T."/>
            <person name="Peeters S.H."/>
            <person name="Heuer A."/>
            <person name="Rast P."/>
            <person name="Oberbeckmann S."/>
            <person name="Bunk B."/>
            <person name="Jeske O."/>
            <person name="Meyerdierks A."/>
            <person name="Storesund J.E."/>
            <person name="Kallscheuer N."/>
            <person name="Luecker S."/>
            <person name="Lage O.M."/>
            <person name="Pohl T."/>
            <person name="Merkel B.J."/>
            <person name="Hornburger P."/>
            <person name="Mueller R.-W."/>
            <person name="Bruemmer F."/>
            <person name="Labrenz M."/>
            <person name="Spormann A.M."/>
            <person name="Op den Camp H."/>
            <person name="Overmann J."/>
            <person name="Amann R."/>
            <person name="Jetten M.S.M."/>
            <person name="Mascher T."/>
            <person name="Medema M.H."/>
            <person name="Devos D.P."/>
            <person name="Kaster A.-K."/>
            <person name="Ovreas L."/>
            <person name="Rohde M."/>
            <person name="Galperin M.Y."/>
            <person name="Jogler C."/>
        </authorList>
    </citation>
    <scope>NUCLEOTIDE SEQUENCE [LARGE SCALE GENOMIC DNA]</scope>
    <source>
        <strain evidence="3 4">FC18</strain>
    </source>
</reference>
<dbReference type="KEGG" id="mff:MFFC18_28300"/>
<dbReference type="RefSeq" id="WP_075085002.1">
    <property type="nucleotide sequence ID" value="NZ_CP042912.1"/>
</dbReference>
<proteinExistence type="predicted"/>
<feature type="signal peptide" evidence="2">
    <location>
        <begin position="1"/>
        <end position="22"/>
    </location>
</feature>
<evidence type="ECO:0000256" key="2">
    <source>
        <dbReference type="SAM" id="SignalP"/>
    </source>
</evidence>
<accession>A0A5B9PDG3</accession>
<evidence type="ECO:0000313" key="4">
    <source>
        <dbReference type="Proteomes" id="UP000322214"/>
    </source>
</evidence>
<feature type="compositionally biased region" description="Basic and acidic residues" evidence="1">
    <location>
        <begin position="39"/>
        <end position="52"/>
    </location>
</feature>
<evidence type="ECO:0000313" key="3">
    <source>
        <dbReference type="EMBL" id="QEG22942.1"/>
    </source>
</evidence>
<feature type="compositionally biased region" description="Basic and acidic residues" evidence="1">
    <location>
        <begin position="77"/>
        <end position="94"/>
    </location>
</feature>
<feature type="chain" id="PRO_5022815924" evidence="2">
    <location>
        <begin position="23"/>
        <end position="257"/>
    </location>
</feature>
<sequence precursor="true">MRSVLSLAIAVCILSASSVSFAQLSKKNGFGQSKMPPTVKKDPAEKKEKPPGEDSADEDTDAAANNNAGPAKNNAAKKPDVPAEKKLTPAERKEKLRLEVKKQYEDLFSSTEKYEVRLSNKALALKRGRLMATTKKNGFVVFESSRMIVAVPTKSLHKKLAAEVKDRLDKAKEIYAKTRIACEDVLEIPETGEEKLVGLAGRQKFKMFIHRKPKPDPKKKSSNADENAAAKTDSDSKEKEADEPSADEKDADKLQAN</sequence>
<feature type="compositionally biased region" description="Low complexity" evidence="1">
    <location>
        <begin position="62"/>
        <end position="76"/>
    </location>
</feature>
<organism evidence="3 4">
    <name type="scientific">Mariniblastus fucicola</name>
    <dbReference type="NCBI Taxonomy" id="980251"/>
    <lineage>
        <taxon>Bacteria</taxon>
        <taxon>Pseudomonadati</taxon>
        <taxon>Planctomycetota</taxon>
        <taxon>Planctomycetia</taxon>
        <taxon>Pirellulales</taxon>
        <taxon>Pirellulaceae</taxon>
        <taxon>Mariniblastus</taxon>
    </lineage>
</organism>
<feature type="compositionally biased region" description="Basic and acidic residues" evidence="1">
    <location>
        <begin position="232"/>
        <end position="257"/>
    </location>
</feature>
<dbReference type="EMBL" id="CP042912">
    <property type="protein sequence ID" value="QEG22942.1"/>
    <property type="molecule type" value="Genomic_DNA"/>
</dbReference>
<feature type="compositionally biased region" description="Basic and acidic residues" evidence="1">
    <location>
        <begin position="214"/>
        <end position="223"/>
    </location>
</feature>
<name>A0A5B9PDG3_9BACT</name>
<feature type="region of interest" description="Disordered" evidence="1">
    <location>
        <begin position="208"/>
        <end position="257"/>
    </location>
</feature>
<gene>
    <name evidence="3" type="ORF">MFFC18_28300</name>
</gene>
<evidence type="ECO:0000256" key="1">
    <source>
        <dbReference type="SAM" id="MobiDB-lite"/>
    </source>
</evidence>
<feature type="region of interest" description="Disordered" evidence="1">
    <location>
        <begin position="27"/>
        <end position="94"/>
    </location>
</feature>
<keyword evidence="4" id="KW-1185">Reference proteome</keyword>
<protein>
    <submittedName>
        <fullName evidence="3">Uncharacterized protein</fullName>
    </submittedName>
</protein>